<feature type="region of interest" description="Disordered" evidence="10">
    <location>
        <begin position="1"/>
        <end position="20"/>
    </location>
</feature>
<keyword evidence="3" id="KW-0812">Transmembrane</keyword>
<feature type="compositionally biased region" description="Polar residues" evidence="10">
    <location>
        <begin position="11"/>
        <end position="20"/>
    </location>
</feature>
<evidence type="ECO:0000313" key="11">
    <source>
        <dbReference type="EMBL" id="PIK48150.1"/>
    </source>
</evidence>
<dbReference type="GO" id="GO:0045039">
    <property type="term" value="P:protein insertion into mitochondrial inner membrane"/>
    <property type="evidence" value="ECO:0007669"/>
    <property type="project" value="UniProtKB-UniRule"/>
</dbReference>
<evidence type="ECO:0000256" key="5">
    <source>
        <dbReference type="ARBA" id="ARBA00022989"/>
    </source>
</evidence>
<accession>A0A2G8KJL2</accession>
<dbReference type="GO" id="GO:0030943">
    <property type="term" value="F:mitochondrion targeting sequence binding"/>
    <property type="evidence" value="ECO:0007669"/>
    <property type="project" value="TreeGrafter"/>
</dbReference>
<dbReference type="STRING" id="307972.A0A2G8KJL2"/>
<keyword evidence="4 9" id="KW-0999">Mitochondrion inner membrane</keyword>
<dbReference type="OrthoDB" id="75343at2759"/>
<gene>
    <name evidence="11" type="ORF">BSL78_14978</name>
</gene>
<keyword evidence="6 9" id="KW-0496">Mitochondrion</keyword>
<evidence type="ECO:0000256" key="1">
    <source>
        <dbReference type="ARBA" id="ARBA00004448"/>
    </source>
</evidence>
<comment type="subcellular location">
    <subcellularLocation>
        <location evidence="1 9">Mitochondrion inner membrane</location>
        <topology evidence="1 9">Multi-pass membrane protein</topology>
    </subcellularLocation>
</comment>
<keyword evidence="9" id="KW-0653">Protein transport</keyword>
<evidence type="ECO:0000256" key="9">
    <source>
        <dbReference type="RuleBase" id="RU367038"/>
    </source>
</evidence>
<keyword evidence="9" id="KW-0811">Translocation</keyword>
<dbReference type="GO" id="GO:0008320">
    <property type="term" value="F:protein transmembrane transporter activity"/>
    <property type="evidence" value="ECO:0007669"/>
    <property type="project" value="UniProtKB-UniRule"/>
</dbReference>
<dbReference type="AlphaFoldDB" id="A0A2G8KJL2"/>
<organism evidence="11 12">
    <name type="scientific">Stichopus japonicus</name>
    <name type="common">Sea cucumber</name>
    <dbReference type="NCBI Taxonomy" id="307972"/>
    <lineage>
        <taxon>Eukaryota</taxon>
        <taxon>Metazoa</taxon>
        <taxon>Echinodermata</taxon>
        <taxon>Eleutherozoa</taxon>
        <taxon>Echinozoa</taxon>
        <taxon>Holothuroidea</taxon>
        <taxon>Aspidochirotacea</taxon>
        <taxon>Aspidochirotida</taxon>
        <taxon>Stichopodidae</taxon>
        <taxon>Apostichopus</taxon>
    </lineage>
</organism>
<evidence type="ECO:0000256" key="7">
    <source>
        <dbReference type="ARBA" id="ARBA00023136"/>
    </source>
</evidence>
<evidence type="ECO:0000256" key="6">
    <source>
        <dbReference type="ARBA" id="ARBA00023128"/>
    </source>
</evidence>
<evidence type="ECO:0000256" key="4">
    <source>
        <dbReference type="ARBA" id="ARBA00022792"/>
    </source>
</evidence>
<keyword evidence="5" id="KW-1133">Transmembrane helix</keyword>
<dbReference type="Proteomes" id="UP000230750">
    <property type="component" value="Unassembled WGS sequence"/>
</dbReference>
<dbReference type="PANTHER" id="PTHR14110">
    <property type="entry name" value="MITOCHONDRIAL IMPORT INNER MEMBRANE TRANSLOCASE SUBUNIT TIM22"/>
    <property type="match status" value="1"/>
</dbReference>
<dbReference type="EMBL" id="MRZV01000538">
    <property type="protein sequence ID" value="PIK48150.1"/>
    <property type="molecule type" value="Genomic_DNA"/>
</dbReference>
<comment type="caution">
    <text evidence="11">The sequence shown here is derived from an EMBL/GenBank/DDBJ whole genome shotgun (WGS) entry which is preliminary data.</text>
</comment>
<evidence type="ECO:0000256" key="2">
    <source>
        <dbReference type="ARBA" id="ARBA00008444"/>
    </source>
</evidence>
<keyword evidence="9" id="KW-0813">Transport</keyword>
<evidence type="ECO:0000256" key="10">
    <source>
        <dbReference type="SAM" id="MobiDB-lite"/>
    </source>
</evidence>
<comment type="function">
    <text evidence="8 9">Essential core component of the TIM22 complex, a complex that mediates the import and insertion of multi-pass transmembrane proteins into the mitochondrial inner membrane. In the TIM22 complex, it constitutes the voltage-activated and signal-gated channel. Forms a twin-pore translocase that uses the membrane potential as external driving force in 2 voltage-dependent steps.</text>
</comment>
<proteinExistence type="inferred from homology"/>
<evidence type="ECO:0000256" key="8">
    <source>
        <dbReference type="ARBA" id="ARBA00024713"/>
    </source>
</evidence>
<keyword evidence="7" id="KW-0472">Membrane</keyword>
<dbReference type="Pfam" id="PF02466">
    <property type="entry name" value="Tim17"/>
    <property type="match status" value="1"/>
</dbReference>
<dbReference type="InterPro" id="IPR039175">
    <property type="entry name" value="TIM22"/>
</dbReference>
<comment type="subunit">
    <text evidence="9">Component of the TIM22 complex.</text>
</comment>
<dbReference type="GO" id="GO:0042721">
    <property type="term" value="C:TIM22 mitochondrial import inner membrane insertion complex"/>
    <property type="evidence" value="ECO:0007669"/>
    <property type="project" value="UniProtKB-UniRule"/>
</dbReference>
<comment type="similarity">
    <text evidence="2 9">Belongs to the Tim17/Tim22/Tim23 family.</text>
</comment>
<dbReference type="PANTHER" id="PTHR14110:SF0">
    <property type="entry name" value="MITOCHONDRIAL IMPORT INNER MEMBRANE TRANSLOCASE SUBUNIT TIM22"/>
    <property type="match status" value="1"/>
</dbReference>
<protein>
    <recommendedName>
        <fullName evidence="9">Mitochondrial import inner membrane translocase subunit TIM22</fullName>
    </recommendedName>
</protein>
<reference evidence="11" key="1">
    <citation type="journal article" date="2017" name="PLoS Biol.">
        <title>The sea cucumber genome provides insights into morphological evolution and visceral regeneration.</title>
        <authorList>
            <person name="Zhang X."/>
            <person name="Sun L."/>
            <person name="Yuan J."/>
            <person name="Sun Y."/>
            <person name="Gao Y."/>
            <person name="Zhang L."/>
            <person name="Li S."/>
            <person name="Dai H."/>
            <person name="Hamel J.F."/>
            <person name="Liu C."/>
            <person name="Yu Y."/>
            <person name="Liu S."/>
            <person name="Lin W."/>
            <person name="Guo K."/>
            <person name="Jin S."/>
            <person name="Xu P."/>
            <person name="Storey K.B."/>
            <person name="Huan P."/>
            <person name="Zhang T."/>
            <person name="Zhou Y."/>
            <person name="Zhang J."/>
            <person name="Lin C."/>
            <person name="Li X."/>
            <person name="Xing L."/>
            <person name="Huo D."/>
            <person name="Sun M."/>
            <person name="Wang L."/>
            <person name="Mercier A."/>
            <person name="Li F."/>
            <person name="Yang H."/>
            <person name="Xiang J."/>
        </authorList>
    </citation>
    <scope>NUCLEOTIDE SEQUENCE [LARGE SCALE GENOMIC DNA]</scope>
    <source>
        <strain evidence="11">Shaxun</strain>
        <tissue evidence="11">Muscle</tissue>
    </source>
</reference>
<sequence>MAASMEGSAPNPDNVSGNPVQVENKQDILNLADMIDSLIGPNKKAFHEGKMDIGMPQVQQSPEQLTVERAMESCVFKSGISGVLGFGLGALIGLFAASVDPVDPDQAAKQRARDVLKDMGKRSLFHAKNFAVIGAMFAGTECVIESYRGRHDWKNSPLAGCVTGGLIGYRAGLKPAIVSCAGFAAFTAAIDHYFNLR</sequence>
<evidence type="ECO:0000256" key="3">
    <source>
        <dbReference type="ARBA" id="ARBA00022692"/>
    </source>
</evidence>
<keyword evidence="12" id="KW-1185">Reference proteome</keyword>
<name>A0A2G8KJL2_STIJA</name>
<evidence type="ECO:0000313" key="12">
    <source>
        <dbReference type="Proteomes" id="UP000230750"/>
    </source>
</evidence>